<dbReference type="Proteomes" id="UP000035017">
    <property type="component" value="Unassembled WGS sequence"/>
</dbReference>
<evidence type="ECO:0000256" key="1">
    <source>
        <dbReference type="SAM" id="MobiDB-lite"/>
    </source>
</evidence>
<protein>
    <submittedName>
        <fullName evidence="3">Uncharacterized protein</fullName>
    </submittedName>
</protein>
<keyword evidence="2" id="KW-1133">Transmembrane helix</keyword>
<feature type="compositionally biased region" description="Basic and acidic residues" evidence="1">
    <location>
        <begin position="1"/>
        <end position="14"/>
    </location>
</feature>
<evidence type="ECO:0000256" key="2">
    <source>
        <dbReference type="SAM" id="Phobius"/>
    </source>
</evidence>
<organism evidence="3 4">
    <name type="scientific">Agrobacterium tumefaciens</name>
    <dbReference type="NCBI Taxonomy" id="358"/>
    <lineage>
        <taxon>Bacteria</taxon>
        <taxon>Pseudomonadati</taxon>
        <taxon>Pseudomonadota</taxon>
        <taxon>Alphaproteobacteria</taxon>
        <taxon>Hyphomicrobiales</taxon>
        <taxon>Rhizobiaceae</taxon>
        <taxon>Rhizobium/Agrobacterium group</taxon>
        <taxon>Agrobacterium</taxon>
        <taxon>Agrobacterium tumefaciens complex</taxon>
    </lineage>
</organism>
<feature type="transmembrane region" description="Helical" evidence="2">
    <location>
        <begin position="39"/>
        <end position="58"/>
    </location>
</feature>
<feature type="region of interest" description="Disordered" evidence="1">
    <location>
        <begin position="1"/>
        <end position="20"/>
    </location>
</feature>
<proteinExistence type="predicted"/>
<comment type="caution">
    <text evidence="3">The sequence shown here is derived from an EMBL/GenBank/DDBJ whole genome shotgun (WGS) entry which is preliminary data.</text>
</comment>
<name>A0A0D0J0D2_AGRTU</name>
<dbReference type="AlphaFoldDB" id="A0A0D0J0D2"/>
<dbReference type="EMBL" id="JXQV01000030">
    <property type="protein sequence ID" value="KIP98924.1"/>
    <property type="molecule type" value="Genomic_DNA"/>
</dbReference>
<sequence>MFKEDNSVRPDPDHRLRKAGANDNLRSLEFEMDGQGRDWRLPCLIAAISAAFAAFIFLPMW</sequence>
<reference evidence="3 4" key="1">
    <citation type="submission" date="2014-12" db="EMBL/GenBank/DDBJ databases">
        <title>16Stimator: statistical estimation of ribosomal gene copy numbers from draft genome assemblies.</title>
        <authorList>
            <person name="Perisin M.A."/>
            <person name="Vetter M."/>
            <person name="Gilbert J.A."/>
            <person name="Bergelson J."/>
        </authorList>
    </citation>
    <scope>NUCLEOTIDE SEQUENCE [LARGE SCALE GENOMIC DNA]</scope>
    <source>
        <strain evidence="3 4">MEJ076</strain>
    </source>
</reference>
<keyword evidence="2" id="KW-0472">Membrane</keyword>
<evidence type="ECO:0000313" key="3">
    <source>
        <dbReference type="EMBL" id="KIP98924.1"/>
    </source>
</evidence>
<gene>
    <name evidence="3" type="ORF">RU07_19660</name>
</gene>
<evidence type="ECO:0000313" key="4">
    <source>
        <dbReference type="Proteomes" id="UP000035017"/>
    </source>
</evidence>
<accession>A0A0D0J0D2</accession>
<keyword evidence="2" id="KW-0812">Transmembrane</keyword>